<feature type="transmembrane region" description="Helical" evidence="1">
    <location>
        <begin position="346"/>
        <end position="370"/>
    </location>
</feature>
<accession>A0A1Q2MDI9</accession>
<organism evidence="2 3">
    <name type="scientific">Limihaloglobus sulfuriphilus</name>
    <dbReference type="NCBI Taxonomy" id="1851148"/>
    <lineage>
        <taxon>Bacteria</taxon>
        <taxon>Pseudomonadati</taxon>
        <taxon>Planctomycetota</taxon>
        <taxon>Phycisphaerae</taxon>
        <taxon>Sedimentisphaerales</taxon>
        <taxon>Sedimentisphaeraceae</taxon>
        <taxon>Limihaloglobus</taxon>
    </lineage>
</organism>
<feature type="transmembrane region" description="Helical" evidence="1">
    <location>
        <begin position="147"/>
        <end position="168"/>
    </location>
</feature>
<feature type="transmembrane region" description="Helical" evidence="1">
    <location>
        <begin position="307"/>
        <end position="326"/>
    </location>
</feature>
<protein>
    <submittedName>
        <fullName evidence="2">Uncharacterized protein</fullName>
    </submittedName>
</protein>
<dbReference type="KEGG" id="pbas:SMSP2_01062"/>
<reference evidence="3" key="1">
    <citation type="submission" date="2017-02" db="EMBL/GenBank/DDBJ databases">
        <title>Comparative genomics and description of representatives of a novel lineage of planctomycetes thriving in anoxic sediments.</title>
        <authorList>
            <person name="Spring S."/>
            <person name="Bunk B."/>
            <person name="Sproer C."/>
        </authorList>
    </citation>
    <scope>NUCLEOTIDE SEQUENCE [LARGE SCALE GENOMIC DNA]</scope>
    <source>
        <strain evidence="3">SM-Chi-D1</strain>
    </source>
</reference>
<dbReference type="STRING" id="1851148.SMSP2_01062"/>
<evidence type="ECO:0000313" key="3">
    <source>
        <dbReference type="Proteomes" id="UP000188181"/>
    </source>
</evidence>
<evidence type="ECO:0000256" key="1">
    <source>
        <dbReference type="SAM" id="Phobius"/>
    </source>
</evidence>
<keyword evidence="1" id="KW-0812">Transmembrane</keyword>
<keyword evidence="1" id="KW-0472">Membrane</keyword>
<feature type="transmembrane region" description="Helical" evidence="1">
    <location>
        <begin position="175"/>
        <end position="192"/>
    </location>
</feature>
<sequence length="478" mass="52978">MSPLTANFKIFYQRWGLYFWYLIVLAQVPASLQLVLGSKTDPKMLGIPMIISLLTGLIVGSLQKEISCRPVTYCLPRQSKIPRKIIFLAGFIVSLAITLIGYRVLSRVTTPDAAVHIFAVIAYFVLGLSIYMFSSQFAFFADEAPNWFGFVWALMFLLAFFGGFEFVIKMILTSPLAIIIPGAAYCVYVWHFTGSHKLRASLCGKDTGSMFGRWNPEKVQRARLSQIAKKAGKRGIEAGPLEKKALRAMYSRPFDSPVRAGIGALYAALGNIFCLGFMRLTGPLLLIMIIYGYTLGNVSSYPGGPKGVFVGIIYVLPLFGAMMWKLPVHPTLYIPHGRREKFIATLFAAAAITVFATIFLGLISLAANVAQPYMPHISMPNYPGETLEFMAPPMRMLYLTPMLMPVGFTLSILFTNRQAPQMILGLAVMTAIFVSNLIMSSHYKLIIPVAGFPLFWAIMVLSARWRCTRSNLVTNSGS</sequence>
<feature type="transmembrane region" description="Helical" evidence="1">
    <location>
        <begin position="44"/>
        <end position="62"/>
    </location>
</feature>
<feature type="transmembrane region" description="Helical" evidence="1">
    <location>
        <begin position="117"/>
        <end position="141"/>
    </location>
</feature>
<dbReference type="EMBL" id="CP019646">
    <property type="protein sequence ID" value="AQQ70704.1"/>
    <property type="molecule type" value="Genomic_DNA"/>
</dbReference>
<dbReference type="RefSeq" id="WP_146682945.1">
    <property type="nucleotide sequence ID" value="NZ_CP019646.1"/>
</dbReference>
<proteinExistence type="predicted"/>
<feature type="transmembrane region" description="Helical" evidence="1">
    <location>
        <begin position="422"/>
        <end position="439"/>
    </location>
</feature>
<gene>
    <name evidence="2" type="ORF">SMSP2_01062</name>
</gene>
<name>A0A1Q2MDI9_9BACT</name>
<keyword evidence="3" id="KW-1185">Reference proteome</keyword>
<feature type="transmembrane region" description="Helical" evidence="1">
    <location>
        <begin position="258"/>
        <end position="277"/>
    </location>
</feature>
<dbReference type="AlphaFoldDB" id="A0A1Q2MDI9"/>
<dbReference type="Proteomes" id="UP000188181">
    <property type="component" value="Chromosome"/>
</dbReference>
<feature type="transmembrane region" description="Helical" evidence="1">
    <location>
        <begin position="284"/>
        <end position="301"/>
    </location>
</feature>
<feature type="transmembrane region" description="Helical" evidence="1">
    <location>
        <begin position="396"/>
        <end position="415"/>
    </location>
</feature>
<keyword evidence="1" id="KW-1133">Transmembrane helix</keyword>
<feature type="transmembrane region" description="Helical" evidence="1">
    <location>
        <begin position="85"/>
        <end position="105"/>
    </location>
</feature>
<dbReference type="OrthoDB" id="285553at2"/>
<feature type="transmembrane region" description="Helical" evidence="1">
    <location>
        <begin position="18"/>
        <end position="37"/>
    </location>
</feature>
<evidence type="ECO:0000313" key="2">
    <source>
        <dbReference type="EMBL" id="AQQ70704.1"/>
    </source>
</evidence>
<feature type="transmembrane region" description="Helical" evidence="1">
    <location>
        <begin position="445"/>
        <end position="463"/>
    </location>
</feature>